<organism evidence="2 3">
    <name type="scientific">Bombilactobacillus mellifer</name>
    <dbReference type="NCBI Taxonomy" id="1218492"/>
    <lineage>
        <taxon>Bacteria</taxon>
        <taxon>Bacillati</taxon>
        <taxon>Bacillota</taxon>
        <taxon>Bacilli</taxon>
        <taxon>Lactobacillales</taxon>
        <taxon>Lactobacillaceae</taxon>
        <taxon>Bombilactobacillus</taxon>
    </lineage>
</organism>
<proteinExistence type="predicted"/>
<feature type="compositionally biased region" description="Polar residues" evidence="1">
    <location>
        <begin position="169"/>
        <end position="190"/>
    </location>
</feature>
<dbReference type="PATRIC" id="fig|1218492.5.peg.66"/>
<feature type="compositionally biased region" description="Basic and acidic residues" evidence="1">
    <location>
        <begin position="154"/>
        <end position="168"/>
    </location>
</feature>
<protein>
    <submittedName>
        <fullName evidence="2">Uncharacterized protein</fullName>
    </submittedName>
</protein>
<dbReference type="EMBL" id="JXJQ01000022">
    <property type="protein sequence ID" value="KJY59498.1"/>
    <property type="molecule type" value="Genomic_DNA"/>
</dbReference>
<gene>
    <name evidence="2" type="ORF">JG30_12710</name>
</gene>
<evidence type="ECO:0000256" key="1">
    <source>
        <dbReference type="SAM" id="MobiDB-lite"/>
    </source>
</evidence>
<sequence>MKSDEDLKQENSKDVWQTSRDFFYKLTANGQSFFAGTILMSTVYPRAVLTSLNLIDTAEAKPLQNETKAVLSGLRSMSKHIKPEELNSIRNFIKKPEITQEIQNNNLWSHLSSDLEPKFSDLDINQYFFQNSDTIDTNIKSDGINNNQSLKALEHQQDRAHDAEDVNPKKQNSNYQKEMQSNPNNDSNNMFKHKQNRRIKRIISDNINSIRRMDSEMAKERSIIQNDSREF</sequence>
<dbReference type="AlphaFoldDB" id="A0A0F4LMG6"/>
<evidence type="ECO:0000313" key="2">
    <source>
        <dbReference type="EMBL" id="KJY59498.1"/>
    </source>
</evidence>
<feature type="region of interest" description="Disordered" evidence="1">
    <location>
        <begin position="154"/>
        <end position="197"/>
    </location>
</feature>
<geneLocation type="plasmid" evidence="2">
    <name>pBin4p1</name>
</geneLocation>
<keyword evidence="3" id="KW-1185">Reference proteome</keyword>
<accession>A0A0F4LMG6</accession>
<comment type="caution">
    <text evidence="2">The sequence shown here is derived from an EMBL/GenBank/DDBJ whole genome shotgun (WGS) entry which is preliminary data.</text>
</comment>
<keyword evidence="2" id="KW-0614">Plasmid</keyword>
<dbReference type="RefSeq" id="WP_046318099.1">
    <property type="nucleotide sequence ID" value="NZ_JBHSZT010000002.1"/>
</dbReference>
<evidence type="ECO:0000313" key="3">
    <source>
        <dbReference type="Proteomes" id="UP000033558"/>
    </source>
</evidence>
<name>A0A0F4LMG6_9LACO</name>
<dbReference type="Proteomes" id="UP000033558">
    <property type="component" value="Unassembled WGS sequence"/>
</dbReference>
<reference evidence="2 3" key="1">
    <citation type="submission" date="2015-01" db="EMBL/GenBank/DDBJ databases">
        <title>Comparative genomics of the lactic acid bacteria isolated from the honey bee gut.</title>
        <authorList>
            <person name="Ellegaard K.M."/>
            <person name="Tamarit D."/>
            <person name="Javelind E."/>
            <person name="Olofsson T."/>
            <person name="Andersson S.G."/>
            <person name="Vasquez A."/>
        </authorList>
    </citation>
    <scope>NUCLEOTIDE SEQUENCE [LARGE SCALE GENOMIC DNA]</scope>
    <source>
        <strain evidence="2 3">Bin4</strain>
        <plasmid evidence="2">pBin4p1</plasmid>
    </source>
</reference>
<dbReference type="HOGENOM" id="CLU_1198548_0_0_9"/>